<dbReference type="PANTHER" id="PTHR23132">
    <property type="entry name" value="D-ALANINE--D-ALANINE LIGASE"/>
    <property type="match status" value="1"/>
</dbReference>
<dbReference type="InterPro" id="IPR011761">
    <property type="entry name" value="ATP-grasp"/>
</dbReference>
<keyword evidence="2 5" id="KW-0436">Ligase</keyword>
<evidence type="ECO:0000313" key="6">
    <source>
        <dbReference type="Proteomes" id="UP001549162"/>
    </source>
</evidence>
<reference evidence="5 6" key="1">
    <citation type="submission" date="2024-06" db="EMBL/GenBank/DDBJ databases">
        <title>Genomic Encyclopedia of Type Strains, Phase IV (KMG-IV): sequencing the most valuable type-strain genomes for metagenomic binning, comparative biology and taxonomic classification.</title>
        <authorList>
            <person name="Goeker M."/>
        </authorList>
    </citation>
    <scope>NUCLEOTIDE SEQUENCE [LARGE SCALE GENOMIC DNA]</scope>
    <source>
        <strain evidence="5 6">DSM 21460</strain>
    </source>
</reference>
<name>A0ABV2JBC8_9FIRM</name>
<keyword evidence="3" id="KW-0067">ATP-binding</keyword>
<dbReference type="Gene3D" id="3.30.1490.20">
    <property type="entry name" value="ATP-grasp fold, A domain"/>
    <property type="match status" value="1"/>
</dbReference>
<dbReference type="SUPFAM" id="SSF56059">
    <property type="entry name" value="Glutathione synthetase ATP-binding domain-like"/>
    <property type="match status" value="1"/>
</dbReference>
<gene>
    <name evidence="5" type="ORF">ABID14_001686</name>
</gene>
<keyword evidence="3" id="KW-0547">Nucleotide-binding</keyword>
<dbReference type="SMART" id="SM01209">
    <property type="entry name" value="GARS_A"/>
    <property type="match status" value="1"/>
</dbReference>
<dbReference type="EC" id="6.3.2.4" evidence="5"/>
<evidence type="ECO:0000256" key="1">
    <source>
        <dbReference type="ARBA" id="ARBA00010871"/>
    </source>
</evidence>
<dbReference type="EMBL" id="JBEPMA010000014">
    <property type="protein sequence ID" value="MET3618051.1"/>
    <property type="molecule type" value="Genomic_DNA"/>
</dbReference>
<dbReference type="Proteomes" id="UP001549162">
    <property type="component" value="Unassembled WGS sequence"/>
</dbReference>
<comment type="similarity">
    <text evidence="1">Belongs to the D-alanine--D-alanine ligase family.</text>
</comment>
<dbReference type="Pfam" id="PF07478">
    <property type="entry name" value="Dala_Dala_lig_C"/>
    <property type="match status" value="1"/>
</dbReference>
<evidence type="ECO:0000256" key="2">
    <source>
        <dbReference type="ARBA" id="ARBA00022598"/>
    </source>
</evidence>
<accession>A0ABV2JBC8</accession>
<dbReference type="InterPro" id="IPR011095">
    <property type="entry name" value="Dala_Dala_lig_C"/>
</dbReference>
<protein>
    <submittedName>
        <fullName evidence="5">D-alanine-D-alanine ligase</fullName>
        <ecNumber evidence="5">6.3.2.4</ecNumber>
    </submittedName>
</protein>
<proteinExistence type="inferred from homology"/>
<dbReference type="GO" id="GO:0008716">
    <property type="term" value="F:D-alanine-D-alanine ligase activity"/>
    <property type="evidence" value="ECO:0007669"/>
    <property type="project" value="UniProtKB-EC"/>
</dbReference>
<keyword evidence="6" id="KW-1185">Reference proteome</keyword>
<evidence type="ECO:0000259" key="4">
    <source>
        <dbReference type="PROSITE" id="PS50975"/>
    </source>
</evidence>
<comment type="caution">
    <text evidence="5">The sequence shown here is derived from an EMBL/GenBank/DDBJ whole genome shotgun (WGS) entry which is preliminary data.</text>
</comment>
<dbReference type="Gene3D" id="3.30.470.20">
    <property type="entry name" value="ATP-grasp fold, B domain"/>
    <property type="match status" value="1"/>
</dbReference>
<dbReference type="RefSeq" id="WP_354369036.1">
    <property type="nucleotide sequence ID" value="NZ_JBEPMA010000014.1"/>
</dbReference>
<dbReference type="InterPro" id="IPR013815">
    <property type="entry name" value="ATP_grasp_subdomain_1"/>
</dbReference>
<evidence type="ECO:0000256" key="3">
    <source>
        <dbReference type="PROSITE-ProRule" id="PRU00409"/>
    </source>
</evidence>
<feature type="domain" description="ATP-grasp" evidence="4">
    <location>
        <begin position="115"/>
        <end position="319"/>
    </location>
</feature>
<organism evidence="5 6">
    <name type="scientific">Peptoniphilus olsenii</name>
    <dbReference type="NCBI Taxonomy" id="411570"/>
    <lineage>
        <taxon>Bacteria</taxon>
        <taxon>Bacillati</taxon>
        <taxon>Bacillota</taxon>
        <taxon>Tissierellia</taxon>
        <taxon>Tissierellales</taxon>
        <taxon>Peptoniphilaceae</taxon>
        <taxon>Peptoniphilus</taxon>
    </lineage>
</organism>
<evidence type="ECO:0000313" key="5">
    <source>
        <dbReference type="EMBL" id="MET3618051.1"/>
    </source>
</evidence>
<sequence>MYHVGVVYNDRESLNKDQSYLTNTGNNLNEIADAQEVKAALEAKGHKVSLIKMSVNILSDIIKDDSIDCLINLCCGIKKSKEQANIISLFELTGIPFVGSSAFVQEIGLNKSFTKHIFDAYNIPNASFQVFSSDKQKLETKFNYPLMVKPDSESSSVGITADSIVHNEKELYDRIRYVLKNFNQNALVEEYLPGREFTVAVIGTDNAKALPILEIIFPDKNDDQIQSRRIKDLNKIDKECPANLAPEVAQKIKDDALKVYKIFDCSSYIRIDVKMNIHDEPVFIELNTLPGLFKDTSDVPYIASIDGMSYEDLLDFLVKDAIKNHDIQKL</sequence>
<dbReference type="PROSITE" id="PS50975">
    <property type="entry name" value="ATP_GRASP"/>
    <property type="match status" value="1"/>
</dbReference>
<dbReference type="PANTHER" id="PTHR23132:SF23">
    <property type="entry name" value="D-ALANINE--D-ALANINE LIGASE B"/>
    <property type="match status" value="1"/>
</dbReference>